<keyword evidence="2" id="KW-0812">Transmembrane</keyword>
<evidence type="ECO:0000256" key="1">
    <source>
        <dbReference type="SAM" id="MobiDB-lite"/>
    </source>
</evidence>
<proteinExistence type="predicted"/>
<protein>
    <submittedName>
        <fullName evidence="3">Uncharacterized protein</fullName>
    </submittedName>
</protein>
<feature type="region of interest" description="Disordered" evidence="1">
    <location>
        <begin position="30"/>
        <end position="60"/>
    </location>
</feature>
<dbReference type="RefSeq" id="WP_091690879.1">
    <property type="nucleotide sequence ID" value="NZ_CAAGSJ010000011.1"/>
</dbReference>
<gene>
    <name evidence="3" type="ORF">SAMN04488587_0014</name>
</gene>
<evidence type="ECO:0000313" key="3">
    <source>
        <dbReference type="EMBL" id="SET11522.1"/>
    </source>
</evidence>
<keyword evidence="4" id="KW-1185">Reference proteome</keyword>
<keyword evidence="2" id="KW-0472">Membrane</keyword>
<feature type="compositionally biased region" description="Acidic residues" evidence="1">
    <location>
        <begin position="51"/>
        <end position="60"/>
    </location>
</feature>
<name>A0A1I0BWJ9_9EURY</name>
<dbReference type="Proteomes" id="UP000243338">
    <property type="component" value="Unassembled WGS sequence"/>
</dbReference>
<dbReference type="STRING" id="1353158.SAMN04488587_0014"/>
<accession>A0A1I0BWJ9</accession>
<dbReference type="EMBL" id="FOHQ01000010">
    <property type="protein sequence ID" value="SET11522.1"/>
    <property type="molecule type" value="Genomic_DNA"/>
</dbReference>
<keyword evidence="2" id="KW-1133">Transmembrane helix</keyword>
<reference evidence="4" key="1">
    <citation type="submission" date="2016-10" db="EMBL/GenBank/DDBJ databases">
        <authorList>
            <person name="Varghese N."/>
            <person name="Submissions S."/>
        </authorList>
    </citation>
    <scope>NUCLEOTIDE SEQUENCE [LARGE SCALE GENOMIC DNA]</scope>
    <source>
        <strain evidence="4">SLH 33</strain>
    </source>
</reference>
<feature type="transmembrane region" description="Helical" evidence="2">
    <location>
        <begin position="6"/>
        <end position="25"/>
    </location>
</feature>
<evidence type="ECO:0000256" key="2">
    <source>
        <dbReference type="SAM" id="Phobius"/>
    </source>
</evidence>
<evidence type="ECO:0000313" key="4">
    <source>
        <dbReference type="Proteomes" id="UP000243338"/>
    </source>
</evidence>
<organism evidence="3 4">
    <name type="scientific">Methanococcoides vulcani</name>
    <dbReference type="NCBI Taxonomy" id="1353158"/>
    <lineage>
        <taxon>Archaea</taxon>
        <taxon>Methanobacteriati</taxon>
        <taxon>Methanobacteriota</taxon>
        <taxon>Stenosarchaea group</taxon>
        <taxon>Methanomicrobia</taxon>
        <taxon>Methanosarcinales</taxon>
        <taxon>Methanosarcinaceae</taxon>
        <taxon>Methanococcoides</taxon>
    </lineage>
</organism>
<sequence length="60" mass="6348">MDTLTVIGIATLAFVLIVAFTAMNLKAASSFKKEASGPSRFASGNNTPVEKDEDEEANVE</sequence>
<dbReference type="AlphaFoldDB" id="A0A1I0BWJ9"/>